<feature type="region of interest" description="Disordered" evidence="1">
    <location>
        <begin position="462"/>
        <end position="510"/>
    </location>
</feature>
<evidence type="ECO:0000256" key="1">
    <source>
        <dbReference type="SAM" id="MobiDB-lite"/>
    </source>
</evidence>
<feature type="compositionally biased region" description="Acidic residues" evidence="1">
    <location>
        <begin position="1"/>
        <end position="10"/>
    </location>
</feature>
<dbReference type="GeneID" id="27344673"/>
<feature type="region of interest" description="Disordered" evidence="1">
    <location>
        <begin position="663"/>
        <end position="742"/>
    </location>
</feature>
<dbReference type="InterPro" id="IPR019622">
    <property type="entry name" value="Rrn9_dom"/>
</dbReference>
<feature type="compositionally biased region" description="Low complexity" evidence="1">
    <location>
        <begin position="593"/>
        <end position="610"/>
    </location>
</feature>
<dbReference type="Pfam" id="PF10680">
    <property type="entry name" value="RRN9"/>
    <property type="match status" value="1"/>
</dbReference>
<feature type="domain" description="Rrn9" evidence="2">
    <location>
        <begin position="97"/>
        <end position="183"/>
    </location>
</feature>
<dbReference type="Proteomes" id="UP000054466">
    <property type="component" value="Unassembled WGS sequence"/>
</dbReference>
<feature type="compositionally biased region" description="Basic and acidic residues" evidence="1">
    <location>
        <begin position="367"/>
        <end position="378"/>
    </location>
</feature>
<dbReference type="VEuPathDB" id="FungiDB:PV07_05479"/>
<dbReference type="OrthoDB" id="5412288at2759"/>
<dbReference type="RefSeq" id="XP_016249900.1">
    <property type="nucleotide sequence ID" value="XM_016392381.1"/>
</dbReference>
<feature type="compositionally biased region" description="Acidic residues" evidence="1">
    <location>
        <begin position="257"/>
        <end position="267"/>
    </location>
</feature>
<feature type="compositionally biased region" description="Basic and acidic residues" evidence="1">
    <location>
        <begin position="238"/>
        <end position="248"/>
    </location>
</feature>
<evidence type="ECO:0000313" key="3">
    <source>
        <dbReference type="EMBL" id="KIW29684.1"/>
    </source>
</evidence>
<feature type="compositionally biased region" description="Basic and acidic residues" evidence="1">
    <location>
        <begin position="710"/>
        <end position="735"/>
    </location>
</feature>
<keyword evidence="4" id="KW-1185">Reference proteome</keyword>
<evidence type="ECO:0000313" key="4">
    <source>
        <dbReference type="Proteomes" id="UP000054466"/>
    </source>
</evidence>
<feature type="compositionally biased region" description="Low complexity" evidence="1">
    <location>
        <begin position="401"/>
        <end position="412"/>
    </location>
</feature>
<dbReference type="HOGENOM" id="CLU_381295_0_0_1"/>
<organism evidence="3 4">
    <name type="scientific">Cladophialophora immunda</name>
    <dbReference type="NCBI Taxonomy" id="569365"/>
    <lineage>
        <taxon>Eukaryota</taxon>
        <taxon>Fungi</taxon>
        <taxon>Dikarya</taxon>
        <taxon>Ascomycota</taxon>
        <taxon>Pezizomycotina</taxon>
        <taxon>Eurotiomycetes</taxon>
        <taxon>Chaetothyriomycetidae</taxon>
        <taxon>Chaetothyriales</taxon>
        <taxon>Herpotrichiellaceae</taxon>
        <taxon>Cladophialophora</taxon>
    </lineage>
</organism>
<name>A0A0D2D1Q4_9EURO</name>
<dbReference type="STRING" id="569365.A0A0D2D1Q4"/>
<dbReference type="EMBL" id="KN847042">
    <property type="protein sequence ID" value="KIW29684.1"/>
    <property type="molecule type" value="Genomic_DNA"/>
</dbReference>
<gene>
    <name evidence="3" type="ORF">PV07_05479</name>
</gene>
<reference evidence="3 4" key="1">
    <citation type="submission" date="2015-01" db="EMBL/GenBank/DDBJ databases">
        <title>The Genome Sequence of Cladophialophora immunda CBS83496.</title>
        <authorList>
            <consortium name="The Broad Institute Genomics Platform"/>
            <person name="Cuomo C."/>
            <person name="de Hoog S."/>
            <person name="Gorbushina A."/>
            <person name="Stielow B."/>
            <person name="Teixiera M."/>
            <person name="Abouelleil A."/>
            <person name="Chapman S.B."/>
            <person name="Priest M."/>
            <person name="Young S.K."/>
            <person name="Wortman J."/>
            <person name="Nusbaum C."/>
            <person name="Birren B."/>
        </authorList>
    </citation>
    <scope>NUCLEOTIDE SEQUENCE [LARGE SCALE GENOMIC DNA]</scope>
    <source>
        <strain evidence="3 4">CBS 83496</strain>
    </source>
</reference>
<feature type="region of interest" description="Disordered" evidence="1">
    <location>
        <begin position="585"/>
        <end position="636"/>
    </location>
</feature>
<feature type="compositionally biased region" description="Basic residues" evidence="1">
    <location>
        <begin position="357"/>
        <end position="366"/>
    </location>
</feature>
<evidence type="ECO:0000259" key="2">
    <source>
        <dbReference type="Pfam" id="PF10680"/>
    </source>
</evidence>
<feature type="region of interest" description="Disordered" evidence="1">
    <location>
        <begin position="354"/>
        <end position="414"/>
    </location>
</feature>
<sequence length="742" mass="82993">MDSETSDVEDAENKEPSPDRVLPSSPPPRTAPDALDISTSPAGDPMGSRTVPFVIPDSPFARGEDGKTYFTRPNRYFGPASTWNSWTKVERTVALSLDRVRSQDLSIHLFNAFGVKRKLQQQGGGEAKRSKKGKERASSVPSTTGSFDDEASQQGRHSRGKRYGLAKSWTAWPMPADQVPREELLPRMEGDDEYRMEVESRPSANLEEWLVATATKIARERWNARQWEDPSPAGSSQRDMRVDHRDDVVDTPGEVPASEDQEAVEEAESVHSPEATEEPVFYSQAFSFYDDDAEQAAVSGMEESDSDTTDTERRPVPLVDDEKSREYFLPSARHILSKVDDLLLGLHKARYAYAGKPRSKRRGKHSHSPEDDTSDITRGRSGSRPAARQRVRSSSAHTDISSVSVTSAASGARSRRVENLGLRDWSDVIGMANLTGWDPSVVERASRRCAKLFGENMLFRTFNEGTGKDGSESHFTEDLADEPESQSPSRIEEGETESNEEGRLASRTSRPCERCQATKAECQPADSEPGTSRTCRNCQETGNACSGIQVDVVKNGRTCPHRACPRHKIPFRKGWHLQRHLERVHGQTSGSQAIKSGRGSRSASISAHSAFTDIDADSESNEDPEHQILCPVPSCPRTRLPFSKGKKLYEHLRRMHPEIDVDEVKKSENRRRGERRGKWRDERRTRSKSKSRSKSLGGNGSRSQSRNRSRWGDRTRKHDGDESGSDRDDGPRHEEYDEAFID</sequence>
<feature type="compositionally biased region" description="Basic and acidic residues" evidence="1">
    <location>
        <begin position="466"/>
        <end position="477"/>
    </location>
</feature>
<proteinExistence type="predicted"/>
<protein>
    <recommendedName>
        <fullName evidence="2">Rrn9 domain-containing protein</fullName>
    </recommendedName>
</protein>
<feature type="region of interest" description="Disordered" evidence="1">
    <location>
        <begin position="223"/>
        <end position="319"/>
    </location>
</feature>
<feature type="region of interest" description="Disordered" evidence="1">
    <location>
        <begin position="1"/>
        <end position="74"/>
    </location>
</feature>
<feature type="compositionally biased region" description="Basic and acidic residues" evidence="1">
    <location>
        <begin position="310"/>
        <end position="319"/>
    </location>
</feature>
<dbReference type="AlphaFoldDB" id="A0A0D2D1Q4"/>
<accession>A0A0D2D1Q4</accession>
<feature type="region of interest" description="Disordered" evidence="1">
    <location>
        <begin position="118"/>
        <end position="163"/>
    </location>
</feature>